<dbReference type="EMBL" id="LSMT01000187">
    <property type="protein sequence ID" value="PFX24061.1"/>
    <property type="molecule type" value="Genomic_DNA"/>
</dbReference>
<comment type="catalytic activity">
    <reaction evidence="13">
        <text>L-cysteine(out) + L-arginine(in) = L-cysteine(in) + L-arginine(out)</text>
        <dbReference type="Rhea" id="RHEA:71071"/>
        <dbReference type="ChEBI" id="CHEBI:32682"/>
        <dbReference type="ChEBI" id="CHEBI:35235"/>
    </reaction>
    <physiologicalReaction direction="left-to-right" evidence="13">
        <dbReference type="Rhea" id="RHEA:71072"/>
    </physiologicalReaction>
</comment>
<evidence type="ECO:0000256" key="14">
    <source>
        <dbReference type="ARBA" id="ARBA00052732"/>
    </source>
</evidence>
<name>A0A2B4S2D1_STYPI</name>
<dbReference type="Gene3D" id="1.20.1740.10">
    <property type="entry name" value="Amino acid/polyamine transporter I"/>
    <property type="match status" value="1"/>
</dbReference>
<dbReference type="InterPro" id="IPR002293">
    <property type="entry name" value="AA/rel_permease1"/>
</dbReference>
<dbReference type="GO" id="GO:0015179">
    <property type="term" value="F:L-amino acid transmembrane transporter activity"/>
    <property type="evidence" value="ECO:0007669"/>
    <property type="project" value="TreeGrafter"/>
</dbReference>
<evidence type="ECO:0000313" key="22">
    <source>
        <dbReference type="Proteomes" id="UP000225706"/>
    </source>
</evidence>
<keyword evidence="22" id="KW-1185">Reference proteome</keyword>
<feature type="transmembrane region" description="Helical" evidence="20">
    <location>
        <begin position="188"/>
        <end position="207"/>
    </location>
</feature>
<comment type="subcellular location">
    <subcellularLocation>
        <location evidence="1">Apical cell membrane</location>
        <topology evidence="1">Multi-pass membrane protein</topology>
    </subcellularLocation>
</comment>
<evidence type="ECO:0000256" key="4">
    <source>
        <dbReference type="ARBA" id="ARBA00022475"/>
    </source>
</evidence>
<gene>
    <name evidence="21" type="primary">SLC7A9</name>
    <name evidence="21" type="ORF">AWC38_SpisGene11344</name>
</gene>
<dbReference type="PANTHER" id="PTHR11785">
    <property type="entry name" value="AMINO ACID TRANSPORTER"/>
    <property type="match status" value="1"/>
</dbReference>
<comment type="similarity">
    <text evidence="2">Belongs to the amino acid-polyamine-organocation (APC) superfamily.</text>
</comment>
<evidence type="ECO:0000256" key="10">
    <source>
        <dbReference type="ARBA" id="ARBA00051323"/>
    </source>
</evidence>
<feature type="transmembrane region" description="Helical" evidence="20">
    <location>
        <begin position="383"/>
        <end position="401"/>
    </location>
</feature>
<dbReference type="Proteomes" id="UP000225706">
    <property type="component" value="Unassembled WGS sequence"/>
</dbReference>
<dbReference type="STRING" id="50429.A0A2B4S2D1"/>
<reference evidence="22" key="1">
    <citation type="journal article" date="2017" name="bioRxiv">
        <title>Comparative analysis of the genomes of Stylophora pistillata and Acropora digitifera provides evidence for extensive differences between species of corals.</title>
        <authorList>
            <person name="Voolstra C.R."/>
            <person name="Li Y."/>
            <person name="Liew Y.J."/>
            <person name="Baumgarten S."/>
            <person name="Zoccola D."/>
            <person name="Flot J.-F."/>
            <person name="Tambutte S."/>
            <person name="Allemand D."/>
            <person name="Aranda M."/>
        </authorList>
    </citation>
    <scope>NUCLEOTIDE SEQUENCE [LARGE SCALE GENOMIC DNA]</scope>
</reference>
<organism evidence="21 22">
    <name type="scientific">Stylophora pistillata</name>
    <name type="common">Smooth cauliflower coral</name>
    <dbReference type="NCBI Taxonomy" id="50429"/>
    <lineage>
        <taxon>Eukaryota</taxon>
        <taxon>Metazoa</taxon>
        <taxon>Cnidaria</taxon>
        <taxon>Anthozoa</taxon>
        <taxon>Hexacorallia</taxon>
        <taxon>Scleractinia</taxon>
        <taxon>Astrocoeniina</taxon>
        <taxon>Pocilloporidae</taxon>
        <taxon>Stylophora</taxon>
    </lineage>
</organism>
<comment type="catalytic activity">
    <reaction evidence="11">
        <text>L-cystine(out) + L-arginine(in) = L-cystine(in) + L-arginine(out)</text>
        <dbReference type="Rhea" id="RHEA:71075"/>
        <dbReference type="ChEBI" id="CHEBI:32682"/>
        <dbReference type="ChEBI" id="CHEBI:35491"/>
    </reaction>
    <physiologicalReaction direction="left-to-right" evidence="11">
        <dbReference type="Rhea" id="RHEA:71076"/>
    </physiologicalReaction>
</comment>
<keyword evidence="9" id="KW-1015">Disulfide bond</keyword>
<dbReference type="PANTHER" id="PTHR11785:SF512">
    <property type="entry name" value="SOBREMESA, ISOFORM B"/>
    <property type="match status" value="1"/>
</dbReference>
<evidence type="ECO:0000256" key="16">
    <source>
        <dbReference type="ARBA" id="ARBA00079910"/>
    </source>
</evidence>
<comment type="catalytic activity">
    <reaction evidence="14">
        <text>L-leucine(out) + L-arginine(in) = L-leucine(in) + L-arginine(out)</text>
        <dbReference type="Rhea" id="RHEA:71059"/>
        <dbReference type="ChEBI" id="CHEBI:32682"/>
        <dbReference type="ChEBI" id="CHEBI:57427"/>
    </reaction>
    <physiologicalReaction direction="left-to-right" evidence="14">
        <dbReference type="Rhea" id="RHEA:71060"/>
    </physiologicalReaction>
</comment>
<dbReference type="FunFam" id="1.20.1740.10:FF:000015">
    <property type="entry name" value="B(0,+)-type amino acid transporter 1"/>
    <property type="match status" value="1"/>
</dbReference>
<proteinExistence type="inferred from homology"/>
<dbReference type="OrthoDB" id="5982228at2759"/>
<evidence type="ECO:0000256" key="11">
    <source>
        <dbReference type="ARBA" id="ARBA00051814"/>
    </source>
</evidence>
<dbReference type="Pfam" id="PF13520">
    <property type="entry name" value="AA_permease_2"/>
    <property type="match status" value="1"/>
</dbReference>
<keyword evidence="5" id="KW-0597">Phosphoprotein</keyword>
<dbReference type="GO" id="GO:0016324">
    <property type="term" value="C:apical plasma membrane"/>
    <property type="evidence" value="ECO:0007669"/>
    <property type="project" value="UniProtKB-SubCell"/>
</dbReference>
<evidence type="ECO:0000256" key="19">
    <source>
        <dbReference type="SAM" id="MobiDB-lite"/>
    </source>
</evidence>
<feature type="transmembrane region" description="Helical" evidence="20">
    <location>
        <begin position="63"/>
        <end position="90"/>
    </location>
</feature>
<comment type="catalytic activity">
    <reaction evidence="10">
        <text>L-lysine(out) + L-arginine(in) = L-lysine(in) + L-arginine(out)</text>
        <dbReference type="Rhea" id="RHEA:70827"/>
        <dbReference type="ChEBI" id="CHEBI:32551"/>
        <dbReference type="ChEBI" id="CHEBI:32682"/>
    </reaction>
    <physiologicalReaction direction="left-to-right" evidence="10">
        <dbReference type="Rhea" id="RHEA:70828"/>
    </physiologicalReaction>
</comment>
<sequence length="402" mass="43852">MASSESPENLLVGYDDRDSEPDEESLEENPISLKRSLGIPGGIAFLIGTIIGSGIFATPKWVLFYTGSVGMSLVMWAFCGVISLFGALCYCELGTLIPKSGGEYQYLLKAYGPLPAFMYSWMLVLFMRPASQIMVLLVFGAYTVEAFSPGCRSREEFVPLIKLLAAAALGVITFVNCASVKWATRIQIFFTGAKMIAIFMVVFTGIVRLAQGYTDAFENAFNGTSPEIGKFAFAFYNGLFSYDGWNQLNYVTEEIKNPNRNLPLTIFIGMPLVTASYLLVVTGYLTVLTPHEFLTTDAVAVTLANRLYGVMAWSIPILVACSTFGAANGGAFSGGRVAFAAAREGHLPRFLAMIHTKTRTPLPGLIFSSVISCVMIIPDSSSFEVLLNYMGFFTWFGFLLSI</sequence>
<comment type="caution">
    <text evidence="21">The sequence shown here is derived from an EMBL/GenBank/DDBJ whole genome shotgun (WGS) entry which is preliminary data.</text>
</comment>
<evidence type="ECO:0000313" key="21">
    <source>
        <dbReference type="EMBL" id="PFX24061.1"/>
    </source>
</evidence>
<dbReference type="AlphaFoldDB" id="A0A2B4S2D1"/>
<feature type="transmembrane region" description="Helical" evidence="20">
    <location>
        <begin position="307"/>
        <end position="327"/>
    </location>
</feature>
<evidence type="ECO:0000256" key="8">
    <source>
        <dbReference type="ARBA" id="ARBA00023136"/>
    </source>
</evidence>
<feature type="region of interest" description="Disordered" evidence="19">
    <location>
        <begin position="1"/>
        <end position="28"/>
    </location>
</feature>
<dbReference type="InterPro" id="IPR050598">
    <property type="entry name" value="AminoAcid_Transporter"/>
</dbReference>
<feature type="transmembrane region" description="Helical" evidence="20">
    <location>
        <begin position="163"/>
        <end position="182"/>
    </location>
</feature>
<comment type="catalytic activity">
    <reaction evidence="18">
        <text>L-phenylalanine(out) + L-arginine(in) = L-phenylalanine(in) + L-arginine(out)</text>
        <dbReference type="Rhea" id="RHEA:71067"/>
        <dbReference type="ChEBI" id="CHEBI:32682"/>
        <dbReference type="ChEBI" id="CHEBI:58095"/>
    </reaction>
    <physiologicalReaction direction="left-to-right" evidence="18">
        <dbReference type="Rhea" id="RHEA:71068"/>
    </physiologicalReaction>
</comment>
<evidence type="ECO:0000256" key="2">
    <source>
        <dbReference type="ARBA" id="ARBA00009523"/>
    </source>
</evidence>
<evidence type="ECO:0000256" key="15">
    <source>
        <dbReference type="ARBA" id="ARBA00074336"/>
    </source>
</evidence>
<keyword evidence="8 20" id="KW-0472">Membrane</keyword>
<evidence type="ECO:0000256" key="5">
    <source>
        <dbReference type="ARBA" id="ARBA00022553"/>
    </source>
</evidence>
<feature type="transmembrane region" description="Helical" evidence="20">
    <location>
        <begin position="264"/>
        <end position="287"/>
    </location>
</feature>
<feature type="transmembrane region" description="Helical" evidence="20">
    <location>
        <begin position="360"/>
        <end position="377"/>
    </location>
</feature>
<accession>A0A2B4S2D1</accession>
<evidence type="ECO:0000256" key="9">
    <source>
        <dbReference type="ARBA" id="ARBA00023157"/>
    </source>
</evidence>
<evidence type="ECO:0000256" key="3">
    <source>
        <dbReference type="ARBA" id="ARBA00022448"/>
    </source>
</evidence>
<evidence type="ECO:0000256" key="12">
    <source>
        <dbReference type="ARBA" id="ARBA00051835"/>
    </source>
</evidence>
<feature type="transmembrane region" description="Helical" evidence="20">
    <location>
        <begin position="37"/>
        <end position="57"/>
    </location>
</feature>
<keyword evidence="6 20" id="KW-0812">Transmembrane</keyword>
<evidence type="ECO:0000256" key="17">
    <source>
        <dbReference type="ARBA" id="ARBA00083296"/>
    </source>
</evidence>
<evidence type="ECO:0000256" key="20">
    <source>
        <dbReference type="SAM" id="Phobius"/>
    </source>
</evidence>
<evidence type="ECO:0000256" key="13">
    <source>
        <dbReference type="ARBA" id="ARBA00052179"/>
    </source>
</evidence>
<evidence type="ECO:0000256" key="6">
    <source>
        <dbReference type="ARBA" id="ARBA00022692"/>
    </source>
</evidence>
<evidence type="ECO:0000256" key="1">
    <source>
        <dbReference type="ARBA" id="ARBA00004424"/>
    </source>
</evidence>
<keyword evidence="3" id="KW-0813">Transport</keyword>
<dbReference type="PIRSF" id="PIRSF006060">
    <property type="entry name" value="AA_transporter"/>
    <property type="match status" value="1"/>
</dbReference>
<feature type="compositionally biased region" description="Acidic residues" evidence="19">
    <location>
        <begin position="17"/>
        <end position="27"/>
    </location>
</feature>
<keyword evidence="7 20" id="KW-1133">Transmembrane helix</keyword>
<evidence type="ECO:0000256" key="7">
    <source>
        <dbReference type="ARBA" id="ARBA00022989"/>
    </source>
</evidence>
<keyword evidence="4" id="KW-1003">Cell membrane</keyword>
<evidence type="ECO:0000256" key="18">
    <source>
        <dbReference type="ARBA" id="ARBA00093193"/>
    </source>
</evidence>
<comment type="catalytic activity">
    <reaction evidence="12">
        <text>L-histidine(out) + L-arginine(in) = L-histidine(in) + L-arginine(out)</text>
        <dbReference type="Rhea" id="RHEA:71063"/>
        <dbReference type="ChEBI" id="CHEBI:32682"/>
        <dbReference type="ChEBI" id="CHEBI:57595"/>
    </reaction>
    <physiologicalReaction direction="left-to-right" evidence="12">
        <dbReference type="Rhea" id="RHEA:71064"/>
    </physiologicalReaction>
</comment>
<protein>
    <recommendedName>
        <fullName evidence="15">b(0,+)-type amino acid transporter 1</fullName>
    </recommendedName>
    <alternativeName>
        <fullName evidence="16">Glycoprotein-associated amino acid transporter b0,+AT1</fullName>
    </alternativeName>
    <alternativeName>
        <fullName evidence="17">Solute carrier family 7 member 9</fullName>
    </alternativeName>
</protein>